<dbReference type="Gene3D" id="3.40.50.300">
    <property type="entry name" value="P-loop containing nucleotide triphosphate hydrolases"/>
    <property type="match status" value="1"/>
</dbReference>
<comment type="caution">
    <text evidence="1">The sequence shown here is derived from an EMBL/GenBank/DDBJ whole genome shotgun (WGS) entry which is preliminary data.</text>
</comment>
<sequence length="196" mass="21781">MPSRSSRPDPFPAAHDAAFASIAEAVSRLESDAALIVIDGQSGGGKTTLARRLVDEWPRAGETPQLVELDSFYPGWDGLTEGTRLTHEWLVAPHAAGEVGRWRRFDWDALVFAERHEVDPQRPLIVEGSGALTSEGAVLADLTVWVEAPEASRRRRALDRDGDAYEPHWERWAAQERRHLATHDPRAVAELVVRLP</sequence>
<evidence type="ECO:0000313" key="1">
    <source>
        <dbReference type="EMBL" id="GAA3647245.1"/>
    </source>
</evidence>
<accession>A0ABP7B3X3</accession>
<proteinExistence type="predicted"/>
<dbReference type="EMBL" id="BAAAYV010000002">
    <property type="protein sequence ID" value="GAA3647245.1"/>
    <property type="molecule type" value="Genomic_DNA"/>
</dbReference>
<dbReference type="RefSeq" id="WP_308122780.1">
    <property type="nucleotide sequence ID" value="NZ_BAAAYV010000002.1"/>
</dbReference>
<dbReference type="InterPro" id="IPR027417">
    <property type="entry name" value="P-loop_NTPase"/>
</dbReference>
<name>A0ABP7B3X3_9MICO</name>
<keyword evidence="2" id="KW-1185">Reference proteome</keyword>
<dbReference type="Proteomes" id="UP001410795">
    <property type="component" value="Unassembled WGS sequence"/>
</dbReference>
<gene>
    <name evidence="1" type="ORF">GCM10022202_03280</name>
</gene>
<protein>
    <submittedName>
        <fullName evidence="1">AAA family ATPase</fullName>
    </submittedName>
</protein>
<dbReference type="SUPFAM" id="SSF52540">
    <property type="entry name" value="P-loop containing nucleoside triphosphate hydrolases"/>
    <property type="match status" value="1"/>
</dbReference>
<dbReference type="NCBIfam" id="NF005115">
    <property type="entry name" value="PRK06547.1"/>
    <property type="match status" value="1"/>
</dbReference>
<evidence type="ECO:0000313" key="2">
    <source>
        <dbReference type="Proteomes" id="UP001410795"/>
    </source>
</evidence>
<organism evidence="1 2">
    <name type="scientific">Microbacterium marinilacus</name>
    <dbReference type="NCBI Taxonomy" id="415209"/>
    <lineage>
        <taxon>Bacteria</taxon>
        <taxon>Bacillati</taxon>
        <taxon>Actinomycetota</taxon>
        <taxon>Actinomycetes</taxon>
        <taxon>Micrococcales</taxon>
        <taxon>Microbacteriaceae</taxon>
        <taxon>Microbacterium</taxon>
    </lineage>
</organism>
<reference evidence="2" key="1">
    <citation type="journal article" date="2019" name="Int. J. Syst. Evol. Microbiol.">
        <title>The Global Catalogue of Microorganisms (GCM) 10K type strain sequencing project: providing services to taxonomists for standard genome sequencing and annotation.</title>
        <authorList>
            <consortium name="The Broad Institute Genomics Platform"/>
            <consortium name="The Broad Institute Genome Sequencing Center for Infectious Disease"/>
            <person name="Wu L."/>
            <person name="Ma J."/>
        </authorList>
    </citation>
    <scope>NUCLEOTIDE SEQUENCE [LARGE SCALE GENOMIC DNA]</scope>
    <source>
        <strain evidence="2">JCM 16546</strain>
    </source>
</reference>